<comment type="subcellular location">
    <subcellularLocation>
        <location evidence="1">Nucleus</location>
    </subcellularLocation>
</comment>
<keyword evidence="8" id="KW-1185">Reference proteome</keyword>
<feature type="compositionally biased region" description="Polar residues" evidence="5">
    <location>
        <begin position="27"/>
        <end position="40"/>
    </location>
</feature>
<evidence type="ECO:0000256" key="1">
    <source>
        <dbReference type="ARBA" id="ARBA00004123"/>
    </source>
</evidence>
<evidence type="ECO:0000256" key="5">
    <source>
        <dbReference type="SAM" id="MobiDB-lite"/>
    </source>
</evidence>
<dbReference type="PANTHER" id="PTHR12565">
    <property type="entry name" value="STEROL REGULATORY ELEMENT-BINDING PROTEIN"/>
    <property type="match status" value="1"/>
</dbReference>
<organism evidence="7 8">
    <name type="scientific">Sphagnum troendelagicum</name>
    <dbReference type="NCBI Taxonomy" id="128251"/>
    <lineage>
        <taxon>Eukaryota</taxon>
        <taxon>Viridiplantae</taxon>
        <taxon>Streptophyta</taxon>
        <taxon>Embryophyta</taxon>
        <taxon>Bryophyta</taxon>
        <taxon>Sphagnophytina</taxon>
        <taxon>Sphagnopsida</taxon>
        <taxon>Sphagnales</taxon>
        <taxon>Sphagnaceae</taxon>
        <taxon>Sphagnum</taxon>
    </lineage>
</organism>
<dbReference type="CDD" id="cd18919">
    <property type="entry name" value="bHLH_AtBPE_like"/>
    <property type="match status" value="1"/>
</dbReference>
<evidence type="ECO:0000256" key="2">
    <source>
        <dbReference type="ARBA" id="ARBA00023015"/>
    </source>
</evidence>
<keyword evidence="2" id="KW-0805">Transcription regulation</keyword>
<evidence type="ECO:0000313" key="7">
    <source>
        <dbReference type="EMBL" id="CAK9189883.1"/>
    </source>
</evidence>
<dbReference type="PANTHER" id="PTHR12565:SF184">
    <property type="entry name" value="BHLH TRANSCRIPTION FACTOR"/>
    <property type="match status" value="1"/>
</dbReference>
<keyword evidence="3" id="KW-0804">Transcription</keyword>
<keyword evidence="4" id="KW-0539">Nucleus</keyword>
<dbReference type="SUPFAM" id="SSF47459">
    <property type="entry name" value="HLH, helix-loop-helix DNA-binding domain"/>
    <property type="match status" value="1"/>
</dbReference>
<evidence type="ECO:0000256" key="3">
    <source>
        <dbReference type="ARBA" id="ARBA00023163"/>
    </source>
</evidence>
<feature type="region of interest" description="Disordered" evidence="5">
    <location>
        <begin position="380"/>
        <end position="411"/>
    </location>
</feature>
<evidence type="ECO:0000259" key="6">
    <source>
        <dbReference type="PROSITE" id="PS50888"/>
    </source>
</evidence>
<dbReference type="Proteomes" id="UP001497512">
    <property type="component" value="Chromosome 1"/>
</dbReference>
<reference evidence="7 8" key="1">
    <citation type="submission" date="2024-02" db="EMBL/GenBank/DDBJ databases">
        <authorList>
            <consortium name="ELIXIR-Norway"/>
            <consortium name="Elixir Norway"/>
        </authorList>
    </citation>
    <scope>NUCLEOTIDE SEQUENCE [LARGE SCALE GENOMIC DNA]</scope>
</reference>
<feature type="non-terminal residue" evidence="7">
    <location>
        <position position="601"/>
    </location>
</feature>
<sequence>MYLPVPQKSSPMDGDIHGSGAAKVESLHSSLHNSSDQPNNIRGAAFQQDAAGRSVSPELLIRSSFGMQVGGGNWSQTATNSNNVMHFATSMASTNIPVVGSCPALLQTRQVPQAAGSTFKILQPEISATRVGGNVHGLNNCVPSPQLMNGSTSYAADDQPLGPRLMTRGNSWSALDVLNTAMGSALSSSSQCLARSFSSSPGFGEPRAAKFSSLGFNGNLYSQTQYSLPSSDGVGGIRSIVGGDNDGTKISRSFSCSRLANLAASSNITDVRISQYSALAESKSSCEIEATTMEQEARSKSAAMQYDDKKPQTRRISGDPITSMVKAFQGATETGGGPRHDTTDEPDGSLEHSSCAEQAHGRTLQRLDCIGKRKLLQADEEEADCKEPSMANSVGPSAGRDNGSRLAAAVGPAADGDETKFAVKRRRSGVEIITKEDAKFQSVDRTLNSDTSYSAGESLSSLVLMKERCTVTKLSERTSLMEQGYIHVRARRGEATDSHSIAERVRREKISERMKYLQELVPGCNKVTGKAVMLDEIINYVQSLQLQVEFLSMKLAAVNLSRLDFDVDKSLAKQPVNVGLCLPRVNGAWFLDKSFDTCRGE</sequence>
<gene>
    <name evidence="7" type="ORF">CSSPTR1EN2_LOCUS503</name>
</gene>
<evidence type="ECO:0000256" key="4">
    <source>
        <dbReference type="ARBA" id="ARBA00023242"/>
    </source>
</evidence>
<feature type="region of interest" description="Disordered" evidence="5">
    <location>
        <begin position="295"/>
        <end position="317"/>
    </location>
</feature>
<feature type="region of interest" description="Disordered" evidence="5">
    <location>
        <begin position="1"/>
        <end position="41"/>
    </location>
</feature>
<feature type="region of interest" description="Disordered" evidence="5">
    <location>
        <begin position="330"/>
        <end position="358"/>
    </location>
</feature>
<dbReference type="Pfam" id="PF00010">
    <property type="entry name" value="HLH"/>
    <property type="match status" value="1"/>
</dbReference>
<dbReference type="EMBL" id="OZ019893">
    <property type="protein sequence ID" value="CAK9189883.1"/>
    <property type="molecule type" value="Genomic_DNA"/>
</dbReference>
<dbReference type="Gene3D" id="4.10.280.10">
    <property type="entry name" value="Helix-loop-helix DNA-binding domain"/>
    <property type="match status" value="1"/>
</dbReference>
<dbReference type="SMART" id="SM00353">
    <property type="entry name" value="HLH"/>
    <property type="match status" value="1"/>
</dbReference>
<accession>A0ABP0T8L5</accession>
<feature type="domain" description="BHLH" evidence="6">
    <location>
        <begin position="494"/>
        <end position="544"/>
    </location>
</feature>
<name>A0ABP0T8L5_9BRYO</name>
<evidence type="ECO:0000313" key="8">
    <source>
        <dbReference type="Proteomes" id="UP001497512"/>
    </source>
</evidence>
<dbReference type="InterPro" id="IPR024097">
    <property type="entry name" value="bHLH_ZIP_TF"/>
</dbReference>
<dbReference type="InterPro" id="IPR011598">
    <property type="entry name" value="bHLH_dom"/>
</dbReference>
<protein>
    <recommendedName>
        <fullName evidence="6">BHLH domain-containing protein</fullName>
    </recommendedName>
</protein>
<dbReference type="PROSITE" id="PS50888">
    <property type="entry name" value="BHLH"/>
    <property type="match status" value="1"/>
</dbReference>
<dbReference type="InterPro" id="IPR036638">
    <property type="entry name" value="HLH_DNA-bd_sf"/>
</dbReference>
<proteinExistence type="predicted"/>